<dbReference type="Gramene" id="evm.model.02.1387">
    <property type="protein sequence ID" value="cds.evm.model.02.1387"/>
    <property type="gene ID" value="evm.TU.02.1387"/>
</dbReference>
<keyword evidence="4" id="KW-1185">Reference proteome</keyword>
<accession>A0A803NTF2</accession>
<evidence type="ECO:0000256" key="1">
    <source>
        <dbReference type="SAM" id="MobiDB-lite"/>
    </source>
</evidence>
<dbReference type="EMBL" id="UZAU01000186">
    <property type="status" value="NOT_ANNOTATED_CDS"/>
    <property type="molecule type" value="Genomic_DNA"/>
</dbReference>
<feature type="chain" id="PRO_5031488567" description="Secreted protein" evidence="2">
    <location>
        <begin position="16"/>
        <end position="79"/>
    </location>
</feature>
<evidence type="ECO:0000256" key="2">
    <source>
        <dbReference type="SAM" id="SignalP"/>
    </source>
</evidence>
<keyword evidence="2" id="KW-0732">Signal</keyword>
<name>A0A803NTF2_CANSA</name>
<dbReference type="AlphaFoldDB" id="A0A803NTF2"/>
<reference evidence="3" key="2">
    <citation type="submission" date="2021-03" db="UniProtKB">
        <authorList>
            <consortium name="EnsemblPlants"/>
        </authorList>
    </citation>
    <scope>IDENTIFICATION</scope>
</reference>
<evidence type="ECO:0000313" key="4">
    <source>
        <dbReference type="Proteomes" id="UP000596661"/>
    </source>
</evidence>
<evidence type="ECO:0000313" key="3">
    <source>
        <dbReference type="EnsemblPlants" id="cds.evm.model.02.1387"/>
    </source>
</evidence>
<proteinExistence type="predicted"/>
<organism evidence="3 4">
    <name type="scientific">Cannabis sativa</name>
    <name type="common">Hemp</name>
    <name type="synonym">Marijuana</name>
    <dbReference type="NCBI Taxonomy" id="3483"/>
    <lineage>
        <taxon>Eukaryota</taxon>
        <taxon>Viridiplantae</taxon>
        <taxon>Streptophyta</taxon>
        <taxon>Embryophyta</taxon>
        <taxon>Tracheophyta</taxon>
        <taxon>Spermatophyta</taxon>
        <taxon>Magnoliopsida</taxon>
        <taxon>eudicotyledons</taxon>
        <taxon>Gunneridae</taxon>
        <taxon>Pentapetalae</taxon>
        <taxon>rosids</taxon>
        <taxon>fabids</taxon>
        <taxon>Rosales</taxon>
        <taxon>Cannabaceae</taxon>
        <taxon>Cannabis</taxon>
    </lineage>
</organism>
<protein>
    <recommendedName>
        <fullName evidence="5">Secreted protein</fullName>
    </recommendedName>
</protein>
<dbReference type="EnsemblPlants" id="evm.model.02.1387">
    <property type="protein sequence ID" value="cds.evm.model.02.1387"/>
    <property type="gene ID" value="evm.TU.02.1387"/>
</dbReference>
<feature type="signal peptide" evidence="2">
    <location>
        <begin position="1"/>
        <end position="15"/>
    </location>
</feature>
<sequence length="79" mass="8246">MSICLARLLLQLSLAQLNELLFLLGSLGVAVDFSSSPSGGELGPHDDQIVDLPHRHALLGHHPLHGPDSGHAPLGDAAE</sequence>
<dbReference type="Proteomes" id="UP000596661">
    <property type="component" value="Chromosome 2"/>
</dbReference>
<feature type="region of interest" description="Disordered" evidence="1">
    <location>
        <begin position="58"/>
        <end position="79"/>
    </location>
</feature>
<reference evidence="3" key="1">
    <citation type="submission" date="2018-11" db="EMBL/GenBank/DDBJ databases">
        <authorList>
            <person name="Grassa J C."/>
        </authorList>
    </citation>
    <scope>NUCLEOTIDE SEQUENCE [LARGE SCALE GENOMIC DNA]</scope>
</reference>
<evidence type="ECO:0008006" key="5">
    <source>
        <dbReference type="Google" id="ProtNLM"/>
    </source>
</evidence>